<dbReference type="AlphaFoldDB" id="A0A0V1KU99"/>
<evidence type="ECO:0000313" key="1">
    <source>
        <dbReference type="EMBL" id="KRZ50941.1"/>
    </source>
</evidence>
<evidence type="ECO:0000313" key="2">
    <source>
        <dbReference type="Proteomes" id="UP000054721"/>
    </source>
</evidence>
<keyword evidence="2" id="KW-1185">Reference proteome</keyword>
<comment type="caution">
    <text evidence="1">The sequence shown here is derived from an EMBL/GenBank/DDBJ whole genome shotgun (WGS) entry which is preliminary data.</text>
</comment>
<accession>A0A0V1KU99</accession>
<proteinExistence type="predicted"/>
<dbReference type="EMBL" id="JYDW01000244">
    <property type="protein sequence ID" value="KRZ50941.1"/>
    <property type="molecule type" value="Genomic_DNA"/>
</dbReference>
<organism evidence="1 2">
    <name type="scientific">Trichinella nativa</name>
    <dbReference type="NCBI Taxonomy" id="6335"/>
    <lineage>
        <taxon>Eukaryota</taxon>
        <taxon>Metazoa</taxon>
        <taxon>Ecdysozoa</taxon>
        <taxon>Nematoda</taxon>
        <taxon>Enoplea</taxon>
        <taxon>Dorylaimia</taxon>
        <taxon>Trichinellida</taxon>
        <taxon>Trichinellidae</taxon>
        <taxon>Trichinella</taxon>
    </lineage>
</organism>
<reference evidence="1 2" key="1">
    <citation type="submission" date="2015-05" db="EMBL/GenBank/DDBJ databases">
        <title>Evolution of Trichinella species and genotypes.</title>
        <authorList>
            <person name="Korhonen P.K."/>
            <person name="Edoardo P."/>
            <person name="Giuseppe L.R."/>
            <person name="Gasser R.B."/>
        </authorList>
    </citation>
    <scope>NUCLEOTIDE SEQUENCE [LARGE SCALE GENOMIC DNA]</scope>
    <source>
        <strain evidence="1">ISS10</strain>
    </source>
</reference>
<sequence length="202" mass="23499">METCQTNIYSTVSYQFLQYARQIVITGFVFVQCELRQDEIKIRILQMCQFCLGMLLINTSHLAVGFSASARRCNVVEHHTTGYNFFSIQHYSDYSLQWRQTEANSIVPCTILSVVGMSFLGSFDCFCSLLFWVFYVQLDVIEYGFLRLSRSRKLRSGTNSDWAFSIRNNECNIIENYLSRRPFTLCMLTVLTVNEINKRVVC</sequence>
<name>A0A0V1KU99_9BILA</name>
<gene>
    <name evidence="1" type="ORF">T02_1683</name>
</gene>
<protein>
    <submittedName>
        <fullName evidence="1">Uncharacterized protein</fullName>
    </submittedName>
</protein>
<dbReference type="Proteomes" id="UP000054721">
    <property type="component" value="Unassembled WGS sequence"/>
</dbReference>
<dbReference type="OrthoDB" id="10439985at2759"/>